<name>A0ABM7DNU3_9GAMM</name>
<evidence type="ECO:0000313" key="1">
    <source>
        <dbReference type="EMBL" id="AZQ11181.1"/>
    </source>
</evidence>
<dbReference type="EMBL" id="CP020373">
    <property type="protein sequence ID" value="AZQ11181.1"/>
    <property type="molecule type" value="Genomic_DNA"/>
</dbReference>
<protein>
    <submittedName>
        <fullName evidence="1">Uncharacterized protein</fullName>
    </submittedName>
</protein>
<keyword evidence="2" id="KW-1185">Reference proteome</keyword>
<dbReference type="RefSeq" id="WP_126167484.1">
    <property type="nucleotide sequence ID" value="NZ_CP020373.1"/>
</dbReference>
<gene>
    <name evidence="1" type="ORF">STH12_02094</name>
</gene>
<organism evidence="1 2">
    <name type="scientific">Shewanella khirikhana</name>
    <dbReference type="NCBI Taxonomy" id="1965282"/>
    <lineage>
        <taxon>Bacteria</taxon>
        <taxon>Pseudomonadati</taxon>
        <taxon>Pseudomonadota</taxon>
        <taxon>Gammaproteobacteria</taxon>
        <taxon>Alteromonadales</taxon>
        <taxon>Shewanellaceae</taxon>
        <taxon>Shewanella</taxon>
    </lineage>
</organism>
<accession>A0ABM7DNU3</accession>
<dbReference type="Proteomes" id="UP000278437">
    <property type="component" value="Chromosome"/>
</dbReference>
<reference evidence="2" key="1">
    <citation type="submission" date="2017-03" db="EMBL/GenBank/DDBJ databases">
        <title>Full genome sequence of a non-lethal Shewanella isolate that potentiates virulence of Vibio parahaemolyticus causing acute hepatopancreatic necrosis disease (AHPND) in shrimp.</title>
        <authorList>
            <person name="Prachumwat A."/>
            <person name="Sritunyalucksana K."/>
        </authorList>
    </citation>
    <scope>NUCLEOTIDE SEQUENCE [LARGE SCALE GENOMIC DNA]</scope>
    <source>
        <strain evidence="2">TH2012</strain>
    </source>
</reference>
<proteinExistence type="predicted"/>
<sequence>MNQDLSVRSLLVDKGTGKYIKAVDERDLSDFLPLLAQEDSSSHKVTVYDFKSVVEYYHNELEGKLVQRENKELAVKRATVFNTWMRLRTITHESMLCQMSAQLLRDAEEVSNWIHTRLPELKRTFQTTHEGQNYHKNEKTEALLRLSDDIEVFIEVLLCNIHTTAGIDINSIKSDYIITEHCNSIRNLIVDLLKSESDFYNGEFNWNSIMHSACMENIGFNPDAIVHLLEAKSTVQDIKNNILKNANYEDVYGDGRWPERKYSVTWPKADPNRVDRVKILARLLENINSVMNVLEKLKLSDVSNNQDQKSQESFENEIQKLLPQRNITSGSR</sequence>
<evidence type="ECO:0000313" key="2">
    <source>
        <dbReference type="Proteomes" id="UP000278437"/>
    </source>
</evidence>